<dbReference type="Proteomes" id="UP000295673">
    <property type="component" value="Unassembled WGS sequence"/>
</dbReference>
<evidence type="ECO:0000256" key="3">
    <source>
        <dbReference type="ARBA" id="ARBA00006171"/>
    </source>
</evidence>
<name>A0A4R1N587_9RHOB</name>
<evidence type="ECO:0000256" key="2">
    <source>
        <dbReference type="ARBA" id="ARBA00004818"/>
    </source>
</evidence>
<keyword evidence="6" id="KW-1185">Reference proteome</keyword>
<dbReference type="PANTHER" id="PTHR43434">
    <property type="entry name" value="PHOSPHOGLYCOLATE PHOSPHATASE"/>
    <property type="match status" value="1"/>
</dbReference>
<dbReference type="Gene3D" id="3.40.50.1000">
    <property type="entry name" value="HAD superfamily/HAD-like"/>
    <property type="match status" value="1"/>
</dbReference>
<dbReference type="InterPro" id="IPR006439">
    <property type="entry name" value="HAD-SF_hydro_IA"/>
</dbReference>
<comment type="similarity">
    <text evidence="3">Belongs to the HAD-like hydrolase superfamily. CbbY/CbbZ/Gph/YieH family.</text>
</comment>
<dbReference type="OrthoDB" id="9797743at2"/>
<dbReference type="InterPro" id="IPR023214">
    <property type="entry name" value="HAD_sf"/>
</dbReference>
<evidence type="ECO:0000313" key="5">
    <source>
        <dbReference type="EMBL" id="TCL01240.1"/>
    </source>
</evidence>
<dbReference type="EC" id="3.1.3.18" evidence="4"/>
<dbReference type="RefSeq" id="WP_132860575.1">
    <property type="nucleotide sequence ID" value="NZ_SMGR01000002.1"/>
</dbReference>
<organism evidence="5 6">
    <name type="scientific">Shimia isoporae</name>
    <dbReference type="NCBI Taxonomy" id="647720"/>
    <lineage>
        <taxon>Bacteria</taxon>
        <taxon>Pseudomonadati</taxon>
        <taxon>Pseudomonadota</taxon>
        <taxon>Alphaproteobacteria</taxon>
        <taxon>Rhodobacterales</taxon>
        <taxon>Roseobacteraceae</taxon>
    </lineage>
</organism>
<dbReference type="InterPro" id="IPR050155">
    <property type="entry name" value="HAD-like_hydrolase_sf"/>
</dbReference>
<dbReference type="SFLD" id="SFLDS00003">
    <property type="entry name" value="Haloacid_Dehalogenase"/>
    <property type="match status" value="1"/>
</dbReference>
<proteinExistence type="inferred from homology"/>
<reference evidence="5 6" key="1">
    <citation type="submission" date="2019-03" db="EMBL/GenBank/DDBJ databases">
        <title>Genomic Encyclopedia of Archaeal and Bacterial Type Strains, Phase II (KMG-II): from individual species to whole genera.</title>
        <authorList>
            <person name="Goeker M."/>
        </authorList>
    </citation>
    <scope>NUCLEOTIDE SEQUENCE [LARGE SCALE GENOMIC DNA]</scope>
    <source>
        <strain evidence="5 6">DSM 26433</strain>
    </source>
</reference>
<protein>
    <recommendedName>
        <fullName evidence="4">phosphoglycolate phosphatase</fullName>
        <ecNumber evidence="4">3.1.3.18</ecNumber>
    </recommendedName>
</protein>
<dbReference type="InterPro" id="IPR023198">
    <property type="entry name" value="PGP-like_dom2"/>
</dbReference>
<dbReference type="SFLD" id="SFLDG01129">
    <property type="entry name" value="C1.5:_HAD__Beta-PGM__Phosphata"/>
    <property type="match status" value="1"/>
</dbReference>
<comment type="pathway">
    <text evidence="2">Organic acid metabolism; glycolate biosynthesis; glycolate from 2-phosphoglycolate: step 1/1.</text>
</comment>
<accession>A0A4R1N587</accession>
<sequence>MTPRLAVFDCDGVLVDSEGPVNELLAASLTHYGLPTTVEECENQFVGGAMPSVFREARRRGADLPDNWLDEIYSKMFERLSQGVDLIDGAMDVINALEAKGVPVWIASNGPMQKMRLTLGPHGLWERLCGRILSREHFAAKPAPDMIEHAIRQSAVETGQAVMIDDSESGCLAGVRAGVRTLGFAQRGQADALRLVGAEPVKDMREVAVRFGLSI</sequence>
<comment type="caution">
    <text evidence="5">The sequence shown here is derived from an EMBL/GenBank/DDBJ whole genome shotgun (WGS) entry which is preliminary data.</text>
</comment>
<dbReference type="GO" id="GO:0005829">
    <property type="term" value="C:cytosol"/>
    <property type="evidence" value="ECO:0007669"/>
    <property type="project" value="TreeGrafter"/>
</dbReference>
<gene>
    <name evidence="5" type="ORF">BXY66_2552</name>
</gene>
<comment type="catalytic activity">
    <reaction evidence="1">
        <text>2-phosphoglycolate + H2O = glycolate + phosphate</text>
        <dbReference type="Rhea" id="RHEA:14369"/>
        <dbReference type="ChEBI" id="CHEBI:15377"/>
        <dbReference type="ChEBI" id="CHEBI:29805"/>
        <dbReference type="ChEBI" id="CHEBI:43474"/>
        <dbReference type="ChEBI" id="CHEBI:58033"/>
        <dbReference type="EC" id="3.1.3.18"/>
    </reaction>
</comment>
<evidence type="ECO:0000256" key="1">
    <source>
        <dbReference type="ARBA" id="ARBA00000830"/>
    </source>
</evidence>
<dbReference type="SUPFAM" id="SSF56784">
    <property type="entry name" value="HAD-like"/>
    <property type="match status" value="1"/>
</dbReference>
<dbReference type="Gene3D" id="1.10.150.240">
    <property type="entry name" value="Putative phosphatase, domain 2"/>
    <property type="match status" value="1"/>
</dbReference>
<dbReference type="GO" id="GO:0006281">
    <property type="term" value="P:DNA repair"/>
    <property type="evidence" value="ECO:0007669"/>
    <property type="project" value="TreeGrafter"/>
</dbReference>
<dbReference type="GO" id="GO:0008967">
    <property type="term" value="F:phosphoglycolate phosphatase activity"/>
    <property type="evidence" value="ECO:0007669"/>
    <property type="project" value="UniProtKB-EC"/>
</dbReference>
<keyword evidence="5" id="KW-0378">Hydrolase</keyword>
<evidence type="ECO:0000313" key="6">
    <source>
        <dbReference type="Proteomes" id="UP000295673"/>
    </source>
</evidence>
<dbReference type="Pfam" id="PF13419">
    <property type="entry name" value="HAD_2"/>
    <property type="match status" value="1"/>
</dbReference>
<dbReference type="PANTHER" id="PTHR43434:SF1">
    <property type="entry name" value="PHOSPHOGLYCOLATE PHOSPHATASE"/>
    <property type="match status" value="1"/>
</dbReference>
<dbReference type="InterPro" id="IPR041492">
    <property type="entry name" value="HAD_2"/>
</dbReference>
<dbReference type="EMBL" id="SMGR01000002">
    <property type="protein sequence ID" value="TCL01240.1"/>
    <property type="molecule type" value="Genomic_DNA"/>
</dbReference>
<dbReference type="NCBIfam" id="TIGR01509">
    <property type="entry name" value="HAD-SF-IA-v3"/>
    <property type="match status" value="1"/>
</dbReference>
<evidence type="ECO:0000256" key="4">
    <source>
        <dbReference type="ARBA" id="ARBA00013078"/>
    </source>
</evidence>
<dbReference type="AlphaFoldDB" id="A0A4R1N587"/>
<dbReference type="InterPro" id="IPR036412">
    <property type="entry name" value="HAD-like_sf"/>
</dbReference>